<feature type="compositionally biased region" description="Acidic residues" evidence="1">
    <location>
        <begin position="113"/>
        <end position="135"/>
    </location>
</feature>
<accession>A0A8H7DQC2</accession>
<name>A0A8H7DQC2_PLEOS</name>
<dbReference type="Pfam" id="PF02992">
    <property type="entry name" value="Transposase_21"/>
    <property type="match status" value="1"/>
</dbReference>
<dbReference type="Proteomes" id="UP000623687">
    <property type="component" value="Unassembled WGS sequence"/>
</dbReference>
<feature type="compositionally biased region" description="Polar residues" evidence="1">
    <location>
        <begin position="54"/>
        <end position="64"/>
    </location>
</feature>
<dbReference type="OrthoDB" id="3359887at2759"/>
<dbReference type="EMBL" id="JACETU010000010">
    <property type="protein sequence ID" value="KAF7419706.1"/>
    <property type="molecule type" value="Genomic_DNA"/>
</dbReference>
<feature type="region of interest" description="Disordered" evidence="1">
    <location>
        <begin position="100"/>
        <end position="156"/>
    </location>
</feature>
<dbReference type="GeneID" id="59372139"/>
<dbReference type="InterPro" id="IPR004242">
    <property type="entry name" value="Transposase_21"/>
</dbReference>
<dbReference type="RefSeq" id="XP_036626560.1">
    <property type="nucleotide sequence ID" value="XM_036771939.1"/>
</dbReference>
<dbReference type="AlphaFoldDB" id="A0A8H7DQC2"/>
<gene>
    <name evidence="2" type="ORF">PC9H_002298</name>
</gene>
<evidence type="ECO:0000313" key="2">
    <source>
        <dbReference type="EMBL" id="KAF7419706.1"/>
    </source>
</evidence>
<feature type="region of interest" description="Disordered" evidence="1">
    <location>
        <begin position="44"/>
        <end position="73"/>
    </location>
</feature>
<reference evidence="2" key="1">
    <citation type="submission" date="2019-07" db="EMBL/GenBank/DDBJ databases">
        <authorList>
            <person name="Palmer J.M."/>
        </authorList>
    </citation>
    <scope>NUCLEOTIDE SEQUENCE</scope>
    <source>
        <strain evidence="2">PC9</strain>
    </source>
</reference>
<comment type="caution">
    <text evidence="2">The sequence shown here is derived from an EMBL/GenBank/DDBJ whole genome shotgun (WGS) entry which is preliminary data.</text>
</comment>
<dbReference type="VEuPathDB" id="FungiDB:PC9H_002298"/>
<evidence type="ECO:0000313" key="3">
    <source>
        <dbReference type="Proteomes" id="UP000623687"/>
    </source>
</evidence>
<organism evidence="2 3">
    <name type="scientific">Pleurotus ostreatus</name>
    <name type="common">Oyster mushroom</name>
    <name type="synonym">White-rot fungus</name>
    <dbReference type="NCBI Taxonomy" id="5322"/>
    <lineage>
        <taxon>Eukaryota</taxon>
        <taxon>Fungi</taxon>
        <taxon>Dikarya</taxon>
        <taxon>Basidiomycota</taxon>
        <taxon>Agaricomycotina</taxon>
        <taxon>Agaricomycetes</taxon>
        <taxon>Agaricomycetidae</taxon>
        <taxon>Agaricales</taxon>
        <taxon>Pleurotineae</taxon>
        <taxon>Pleurotaceae</taxon>
        <taxon>Pleurotus</taxon>
    </lineage>
</organism>
<sequence>MHLPPVFLQAKLTPSVESRPIDDYGRHSSVDQSIINSYGITAMDVDDSGDPPTALNNNNSQSGGQFEEIEEEEPELLHGIAVRNTKVPFLDQVDVEELPVNEDPYYVNPIQFDTEDNTPDSETESSTEGGDEDLENSDHEESSSGSSGDDTDDDDTDLELRADYEAEAQFLLPPSKKALHAEILDEYEVEPKSPSYAGSETSADHEAEAEALLPLSQKALRAKILDGYKVEAKPPSFGIQPVSLTKVQIHSLSQWVVFQLTNSTRRAHEAYSKVLSAAIGEPVMSIDRCRRLAQKITNFMPKYIPICPGKCIAFTGDHKDKIVCDFLRKQKKGPLVACGRDRNLPGTTKPAAQFMVLPIVPIIRSMFANYEKSDLLRYRDRLVKAAIELLCKGKDVKYSDYANSKTHMDHIMKQGLFKDECDMLYIMSVDGAMLTLKKQSDSWFLILIILNLPPEIRYRAENVITVFSTPGPEPPGDLSTFMYPVVQELLQIENGIWIWDAFRSAYIIHRASAAGHSADQPGQNKNNGHLGINSLHGNFFNLKLIGMRSSAKGCKRIYWCVTVPEGAKKLNPGRPDYDLDNLPEFTDKDYWNAIEELEQAEDEKTRKHIVNKYGIVRLPLLGAFKTYSWPQFFFSDPFHLLYENNMANFWDLWTSITNSDEVTHLSVEQATIFGQEVTKSMATIPAVFTGPVRDPHLKRNTQYKMFEWKALTHWLTIPILLELEMPMEVVRNFARFVKIVNFAMEITGRTEDDLTTIRKEIVIFLNEFQGLYVDDETKASRMRLSMFHLLYIPEHIRWNGSYRIGSQGTLERHIGVLEHRIRSRKEPFVNLANKIYEDQLVKNLLHYYPSLGIPVDPPKPRAPTGKVHIRKKEKQDNNSVYSQHLRAVCKWLKVKYDTDINWLERFGKVPLPSGVYLRSRLNESGSKQGQGVSRSAKYFEAVEHGRQVFGEALSFYEDTIRNVLLVVYHPFIDVETHWDAVTYGKQSNTLEVMKVESINNPIGISYGKQKRIYIYRKHSAMSVYDGDM</sequence>
<keyword evidence="3" id="KW-1185">Reference proteome</keyword>
<evidence type="ECO:0000256" key="1">
    <source>
        <dbReference type="SAM" id="MobiDB-lite"/>
    </source>
</evidence>
<protein>
    <submittedName>
        <fullName evidence="2">Uncharacterized protein</fullName>
    </submittedName>
</protein>
<proteinExistence type="predicted"/>